<evidence type="ECO:0000313" key="2">
    <source>
        <dbReference type="EMBL" id="GAL28212.1"/>
    </source>
</evidence>
<protein>
    <submittedName>
        <fullName evidence="2">Metallo-beta-lactamase family protein</fullName>
    </submittedName>
</protein>
<accession>A0ABQ0JHH5</accession>
<evidence type="ECO:0000313" key="3">
    <source>
        <dbReference type="Proteomes" id="UP000029223"/>
    </source>
</evidence>
<dbReference type="InterPro" id="IPR050698">
    <property type="entry name" value="MBL"/>
</dbReference>
<organism evidence="2 3">
    <name type="scientific">Vibrio variabilis</name>
    <dbReference type="NCBI Taxonomy" id="990271"/>
    <lineage>
        <taxon>Bacteria</taxon>
        <taxon>Pseudomonadati</taxon>
        <taxon>Pseudomonadota</taxon>
        <taxon>Gammaproteobacteria</taxon>
        <taxon>Vibrionales</taxon>
        <taxon>Vibrionaceae</taxon>
        <taxon>Vibrio</taxon>
    </lineage>
</organism>
<dbReference type="PANTHER" id="PTHR11203:SF37">
    <property type="entry name" value="INTEGRATOR COMPLEX SUBUNIT 11"/>
    <property type="match status" value="1"/>
</dbReference>
<dbReference type="InterPro" id="IPR036866">
    <property type="entry name" value="RibonucZ/Hydroxyglut_hydro"/>
</dbReference>
<sequence>MDTKSRDNIANALKIEILSGSDSKSPAAILLQVSDKRFLLDAGASIYEDGQEYWSVPDNLDGVFISHDHWDHIGGLGRIPDSVPVYCSAQTAMQLKGRPNLHLLPICGVSIIHGIKITTGAAGHAIGGIWFHFDVEGGVFYSGDYSIESRLFRFDTPPPAKFALLDYSYTDVSEPLTQQLHFVNQLKQPTLFPCPASGRSTELALWLMENGHTSIALDEPCTMALKQLLSSTVDNGLQQGLHQRLTKLHDTLQSFSPSTKFLIASTLMALRSSE</sequence>
<dbReference type="SMART" id="SM00849">
    <property type="entry name" value="Lactamase_B"/>
    <property type="match status" value="1"/>
</dbReference>
<dbReference type="Pfam" id="PF12706">
    <property type="entry name" value="Lactamase_B_2"/>
    <property type="match status" value="1"/>
</dbReference>
<name>A0ABQ0JHH5_9VIBR</name>
<gene>
    <name evidence="2" type="ORF">JCM19239_5472</name>
</gene>
<dbReference type="EMBL" id="BBMS01000039">
    <property type="protein sequence ID" value="GAL28212.1"/>
    <property type="molecule type" value="Genomic_DNA"/>
</dbReference>
<reference evidence="3" key="1">
    <citation type="submission" date="2014-09" db="EMBL/GenBank/DDBJ databases">
        <title>Vibrio variabilis JCM 19239. (C206) whole genome shotgun sequence.</title>
        <authorList>
            <person name="Sawabe T."/>
            <person name="Meirelles P."/>
            <person name="Nakanishi M."/>
            <person name="Sayaka M."/>
            <person name="Hattori M."/>
            <person name="Ohkuma M."/>
        </authorList>
    </citation>
    <scope>NUCLEOTIDE SEQUENCE [LARGE SCALE GENOMIC DNA]</scope>
    <source>
        <strain evidence="3">JCM 19239</strain>
    </source>
</reference>
<dbReference type="Proteomes" id="UP000029223">
    <property type="component" value="Unassembled WGS sequence"/>
</dbReference>
<dbReference type="SUPFAM" id="SSF56281">
    <property type="entry name" value="Metallo-hydrolase/oxidoreductase"/>
    <property type="match status" value="1"/>
</dbReference>
<evidence type="ECO:0000259" key="1">
    <source>
        <dbReference type="SMART" id="SM00849"/>
    </source>
</evidence>
<feature type="domain" description="Metallo-beta-lactamase" evidence="1">
    <location>
        <begin position="25"/>
        <end position="185"/>
    </location>
</feature>
<dbReference type="InterPro" id="IPR001279">
    <property type="entry name" value="Metallo-B-lactamas"/>
</dbReference>
<dbReference type="PANTHER" id="PTHR11203">
    <property type="entry name" value="CLEAVAGE AND POLYADENYLATION SPECIFICITY FACTOR FAMILY MEMBER"/>
    <property type="match status" value="1"/>
</dbReference>
<reference evidence="3" key="2">
    <citation type="submission" date="2014-09" db="EMBL/GenBank/DDBJ databases">
        <authorList>
            <consortium name="NBRP consortium"/>
            <person name="Sawabe T."/>
            <person name="Meirelles P."/>
            <person name="Nakanishi M."/>
            <person name="Sayaka M."/>
            <person name="Hattori M."/>
            <person name="Ohkuma M."/>
        </authorList>
    </citation>
    <scope>NUCLEOTIDE SEQUENCE [LARGE SCALE GENOMIC DNA]</scope>
    <source>
        <strain evidence="3">JCM 19239</strain>
    </source>
</reference>
<proteinExistence type="predicted"/>
<comment type="caution">
    <text evidence="2">The sequence shown here is derived from an EMBL/GenBank/DDBJ whole genome shotgun (WGS) entry which is preliminary data.</text>
</comment>
<dbReference type="Gene3D" id="3.60.15.10">
    <property type="entry name" value="Ribonuclease Z/Hydroxyacylglutathione hydrolase-like"/>
    <property type="match status" value="2"/>
</dbReference>
<keyword evidence="3" id="KW-1185">Reference proteome</keyword>